<gene>
    <name evidence="2" type="ORF">OHK93_000734</name>
</gene>
<evidence type="ECO:0000313" key="2">
    <source>
        <dbReference type="EMBL" id="MDI1485596.1"/>
    </source>
</evidence>
<feature type="region of interest" description="Disordered" evidence="1">
    <location>
        <begin position="143"/>
        <end position="173"/>
    </location>
</feature>
<dbReference type="Proteomes" id="UP001161017">
    <property type="component" value="Unassembled WGS sequence"/>
</dbReference>
<dbReference type="AlphaFoldDB" id="A0AA43TNL3"/>
<reference evidence="2" key="1">
    <citation type="journal article" date="2023" name="Genome Biol. Evol.">
        <title>First Whole Genome Sequence and Flow Cytometry Genome Size Data for the Lichen-Forming Fungus Ramalina farinacea (Ascomycota).</title>
        <authorList>
            <person name="Llewellyn T."/>
            <person name="Mian S."/>
            <person name="Hill R."/>
            <person name="Leitch I.J."/>
            <person name="Gaya E."/>
        </authorList>
    </citation>
    <scope>NUCLEOTIDE SEQUENCE</scope>
    <source>
        <strain evidence="2">LIQ254RAFAR</strain>
    </source>
</reference>
<proteinExistence type="predicted"/>
<dbReference type="EMBL" id="JAPUFD010000001">
    <property type="protein sequence ID" value="MDI1485596.1"/>
    <property type="molecule type" value="Genomic_DNA"/>
</dbReference>
<comment type="caution">
    <text evidence="2">The sequence shown here is derived from an EMBL/GenBank/DDBJ whole genome shotgun (WGS) entry which is preliminary data.</text>
</comment>
<evidence type="ECO:0000256" key="1">
    <source>
        <dbReference type="SAM" id="MobiDB-lite"/>
    </source>
</evidence>
<organism evidence="2 3">
    <name type="scientific">Ramalina farinacea</name>
    <dbReference type="NCBI Taxonomy" id="258253"/>
    <lineage>
        <taxon>Eukaryota</taxon>
        <taxon>Fungi</taxon>
        <taxon>Dikarya</taxon>
        <taxon>Ascomycota</taxon>
        <taxon>Pezizomycotina</taxon>
        <taxon>Lecanoromycetes</taxon>
        <taxon>OSLEUM clade</taxon>
        <taxon>Lecanoromycetidae</taxon>
        <taxon>Lecanorales</taxon>
        <taxon>Lecanorineae</taxon>
        <taxon>Ramalinaceae</taxon>
        <taxon>Ramalina</taxon>
    </lineage>
</organism>
<protein>
    <submittedName>
        <fullName evidence="2">Uncharacterized protein</fullName>
    </submittedName>
</protein>
<evidence type="ECO:0000313" key="3">
    <source>
        <dbReference type="Proteomes" id="UP001161017"/>
    </source>
</evidence>
<name>A0AA43TNL3_9LECA</name>
<accession>A0AA43TNL3</accession>
<keyword evidence="3" id="KW-1185">Reference proteome</keyword>
<sequence>MIGANVALIKAEKSKAFYPFLAALVNLAEKDLAERGSLLVTIGNETGEGDDEYNGWWIVAGGYGGVRDGRNWKFENSTKQLSAATQNPTKDLSAARHSLTETTRMEGQDLRIDGAKSHQGESRPLSLQDLRFDEGKTALCVAEVGSSRTKSSESPRPGRQQSPQSPRQRHSPR</sequence>
<feature type="compositionally biased region" description="Low complexity" evidence="1">
    <location>
        <begin position="152"/>
        <end position="166"/>
    </location>
</feature>